<evidence type="ECO:0000256" key="1">
    <source>
        <dbReference type="ARBA" id="ARBA00022801"/>
    </source>
</evidence>
<dbReference type="AlphaFoldDB" id="X0SPA2"/>
<dbReference type="SUPFAM" id="SSF56784">
    <property type="entry name" value="HAD-like"/>
    <property type="match status" value="1"/>
</dbReference>
<accession>X0SPA2</accession>
<dbReference type="InterPro" id="IPR006439">
    <property type="entry name" value="HAD-SF_hydro_IA"/>
</dbReference>
<dbReference type="InterPro" id="IPR051540">
    <property type="entry name" value="S-2-haloacid_dehalogenase"/>
</dbReference>
<dbReference type="GO" id="GO:0016787">
    <property type="term" value="F:hydrolase activity"/>
    <property type="evidence" value="ECO:0007669"/>
    <property type="project" value="UniProtKB-KW"/>
</dbReference>
<protein>
    <recommendedName>
        <fullName evidence="3">HAD family hydrolase</fullName>
    </recommendedName>
</protein>
<dbReference type="InterPro" id="IPR023214">
    <property type="entry name" value="HAD_sf"/>
</dbReference>
<dbReference type="EMBL" id="BARS01007059">
    <property type="protein sequence ID" value="GAF77697.1"/>
    <property type="molecule type" value="Genomic_DNA"/>
</dbReference>
<dbReference type="PANTHER" id="PTHR43316:SF3">
    <property type="entry name" value="HALOACID DEHALOGENASE, TYPE II (AFU_ORTHOLOGUE AFUA_2G07750)-RELATED"/>
    <property type="match status" value="1"/>
</dbReference>
<evidence type="ECO:0000313" key="2">
    <source>
        <dbReference type="EMBL" id="GAF77697.1"/>
    </source>
</evidence>
<dbReference type="Gene3D" id="1.10.150.400">
    <property type="match status" value="1"/>
</dbReference>
<dbReference type="InterPro" id="IPR036412">
    <property type="entry name" value="HAD-like_sf"/>
</dbReference>
<name>X0SPA2_9ZZZZ</name>
<dbReference type="SFLD" id="SFLDS00003">
    <property type="entry name" value="Haloacid_Dehalogenase"/>
    <property type="match status" value="1"/>
</dbReference>
<keyword evidence="1" id="KW-0378">Hydrolase</keyword>
<proteinExistence type="predicted"/>
<dbReference type="PANTHER" id="PTHR43316">
    <property type="entry name" value="HYDROLASE, HALOACID DELAHOGENASE-RELATED"/>
    <property type="match status" value="1"/>
</dbReference>
<dbReference type="SFLD" id="SFLDG01129">
    <property type="entry name" value="C1.5:_HAD__Beta-PGM__Phosphata"/>
    <property type="match status" value="1"/>
</dbReference>
<evidence type="ECO:0008006" key="3">
    <source>
        <dbReference type="Google" id="ProtNLM"/>
    </source>
</evidence>
<dbReference type="Gene3D" id="3.40.50.1000">
    <property type="entry name" value="HAD superfamily/HAD-like"/>
    <property type="match status" value="1"/>
</dbReference>
<organism evidence="2">
    <name type="scientific">marine sediment metagenome</name>
    <dbReference type="NCBI Taxonomy" id="412755"/>
    <lineage>
        <taxon>unclassified sequences</taxon>
        <taxon>metagenomes</taxon>
        <taxon>ecological metagenomes</taxon>
    </lineage>
</organism>
<comment type="caution">
    <text evidence="2">The sequence shown here is derived from an EMBL/GenBank/DDBJ whole genome shotgun (WGS) entry which is preliminary data.</text>
</comment>
<feature type="non-terminal residue" evidence="2">
    <location>
        <position position="232"/>
    </location>
</feature>
<reference evidence="2" key="1">
    <citation type="journal article" date="2014" name="Front. Microbiol.">
        <title>High frequency of phylogenetically diverse reductive dehalogenase-homologous genes in deep subseafloor sedimentary metagenomes.</title>
        <authorList>
            <person name="Kawai M."/>
            <person name="Futagami T."/>
            <person name="Toyoda A."/>
            <person name="Takaki Y."/>
            <person name="Nishi S."/>
            <person name="Hori S."/>
            <person name="Arai W."/>
            <person name="Tsubouchi T."/>
            <person name="Morono Y."/>
            <person name="Uchiyama I."/>
            <person name="Ito T."/>
            <person name="Fujiyama A."/>
            <person name="Inagaki F."/>
            <person name="Takami H."/>
        </authorList>
    </citation>
    <scope>NUCLEOTIDE SEQUENCE</scope>
    <source>
        <strain evidence="2">Expedition CK06-06</strain>
    </source>
</reference>
<dbReference type="NCBIfam" id="TIGR01549">
    <property type="entry name" value="HAD-SF-IA-v1"/>
    <property type="match status" value="1"/>
</dbReference>
<gene>
    <name evidence="2" type="ORF">S01H1_13667</name>
</gene>
<dbReference type="NCBIfam" id="TIGR01509">
    <property type="entry name" value="HAD-SF-IA-v3"/>
    <property type="match status" value="1"/>
</dbReference>
<dbReference type="Pfam" id="PF00702">
    <property type="entry name" value="Hydrolase"/>
    <property type="match status" value="1"/>
</dbReference>
<sequence length="232" mass="25816">MDEVTTRDSEAGAVPAIRAITFDFWGTLYKNKSVPRENKRTSLRIERLRGYLRNTSYDLSREAIEESFHNSYKMFADLLAQGEVMHAEGMVMAMGDELGLEFDTDQIGEMMTILEQVAVDIPPTTTKNAVDAIMGLSRRYKLAVISDTTLTPGRVLRQVLANDSIADCFESFSFSDEALYRKPHPEQFIQVLDDLGVNPEEAVHVGDLVETDIRGAKAVGMKTILFAENGAA</sequence>